<dbReference type="GO" id="GO:0046872">
    <property type="term" value="F:metal ion binding"/>
    <property type="evidence" value="ECO:0007669"/>
    <property type="project" value="UniProtKB-KW"/>
</dbReference>
<comment type="cofactor">
    <cofactor evidence="1">
        <name>Mg(2+)</name>
        <dbReference type="ChEBI" id="CHEBI:18420"/>
    </cofactor>
</comment>
<dbReference type="PROSITE" id="PS00742">
    <property type="entry name" value="PEP_ENZYMES_2"/>
    <property type="match status" value="1"/>
</dbReference>
<dbReference type="Pfam" id="PF01326">
    <property type="entry name" value="PPDK_N"/>
    <property type="match status" value="1"/>
</dbReference>
<evidence type="ECO:0000256" key="14">
    <source>
        <dbReference type="ARBA" id="ARBA00047700"/>
    </source>
</evidence>
<organism evidence="19 20">
    <name type="scientific">Petrachloros mirabilis ULC683</name>
    <dbReference type="NCBI Taxonomy" id="2781853"/>
    <lineage>
        <taxon>Bacteria</taxon>
        <taxon>Bacillati</taxon>
        <taxon>Cyanobacteriota</taxon>
        <taxon>Cyanophyceae</taxon>
        <taxon>Synechococcales</taxon>
        <taxon>Petrachlorosaceae</taxon>
        <taxon>Petrachloros</taxon>
        <taxon>Petrachloros mirabilis</taxon>
    </lineage>
</organism>
<dbReference type="Gene3D" id="3.30.470.20">
    <property type="entry name" value="ATP-grasp fold, B domain"/>
    <property type="match status" value="1"/>
</dbReference>
<comment type="pathway">
    <text evidence="3">Carbohydrate biosynthesis; gluconeogenesis.</text>
</comment>
<evidence type="ECO:0000256" key="11">
    <source>
        <dbReference type="ARBA" id="ARBA00022840"/>
    </source>
</evidence>
<comment type="catalytic activity">
    <reaction evidence="14">
        <text>pyruvate + ATP + H2O = phosphoenolpyruvate + AMP + phosphate + 2 H(+)</text>
        <dbReference type="Rhea" id="RHEA:11364"/>
        <dbReference type="ChEBI" id="CHEBI:15361"/>
        <dbReference type="ChEBI" id="CHEBI:15377"/>
        <dbReference type="ChEBI" id="CHEBI:15378"/>
        <dbReference type="ChEBI" id="CHEBI:30616"/>
        <dbReference type="ChEBI" id="CHEBI:43474"/>
        <dbReference type="ChEBI" id="CHEBI:58702"/>
        <dbReference type="ChEBI" id="CHEBI:456215"/>
        <dbReference type="EC" id="2.7.9.2"/>
    </reaction>
</comment>
<keyword evidence="11" id="KW-0067">ATP-binding</keyword>
<dbReference type="UniPathway" id="UPA00138"/>
<feature type="region of interest" description="Disordered" evidence="15">
    <location>
        <begin position="452"/>
        <end position="478"/>
    </location>
</feature>
<gene>
    <name evidence="19" type="ORF">GS597_04590</name>
</gene>
<dbReference type="InterPro" id="IPR040442">
    <property type="entry name" value="Pyrv_kinase-like_dom_sf"/>
</dbReference>
<evidence type="ECO:0000259" key="16">
    <source>
        <dbReference type="Pfam" id="PF00391"/>
    </source>
</evidence>
<reference evidence="19" key="1">
    <citation type="submission" date="2019-12" db="EMBL/GenBank/DDBJ databases">
        <title>High-Quality draft genome sequences of three cyanobacteria isolated from the limestone walls of the Old Cathedral of Coimbra.</title>
        <authorList>
            <person name="Tiago I."/>
            <person name="Soares F."/>
            <person name="Portugal A."/>
        </authorList>
    </citation>
    <scope>NUCLEOTIDE SEQUENCE [LARGE SCALE GENOMIC DNA]</scope>
    <source>
        <strain evidence="19">C</strain>
    </source>
</reference>
<dbReference type="GO" id="GO:0008986">
    <property type="term" value="F:pyruvate, water dikinase activity"/>
    <property type="evidence" value="ECO:0007669"/>
    <property type="project" value="UniProtKB-EC"/>
</dbReference>
<comment type="similarity">
    <text evidence="4">Belongs to the PEP-utilizing enzyme family.</text>
</comment>
<feature type="domain" description="PEP-utilising enzyme mobile" evidence="16">
    <location>
        <begin position="382"/>
        <end position="447"/>
    </location>
</feature>
<proteinExistence type="inferred from homology"/>
<dbReference type="GO" id="GO:0005524">
    <property type="term" value="F:ATP binding"/>
    <property type="evidence" value="ECO:0007669"/>
    <property type="project" value="UniProtKB-KW"/>
</dbReference>
<evidence type="ECO:0000256" key="12">
    <source>
        <dbReference type="ARBA" id="ARBA00022842"/>
    </source>
</evidence>
<dbReference type="SUPFAM" id="SSF52009">
    <property type="entry name" value="Phosphohistidine domain"/>
    <property type="match status" value="1"/>
</dbReference>
<evidence type="ECO:0000259" key="18">
    <source>
        <dbReference type="Pfam" id="PF02896"/>
    </source>
</evidence>
<dbReference type="PANTHER" id="PTHR43030">
    <property type="entry name" value="PHOSPHOENOLPYRUVATE SYNTHASE"/>
    <property type="match status" value="1"/>
</dbReference>
<evidence type="ECO:0000256" key="13">
    <source>
        <dbReference type="ARBA" id="ARBA00033470"/>
    </source>
</evidence>
<accession>A0A8K1ZY54</accession>
<dbReference type="InterPro" id="IPR008279">
    <property type="entry name" value="PEP-util_enz_mobile_dom"/>
</dbReference>
<dbReference type="InterPro" id="IPR023151">
    <property type="entry name" value="PEP_util_CS"/>
</dbReference>
<evidence type="ECO:0000256" key="2">
    <source>
        <dbReference type="ARBA" id="ARBA00002988"/>
    </source>
</evidence>
<dbReference type="Pfam" id="PF02896">
    <property type="entry name" value="PEP-utilizers_C"/>
    <property type="match status" value="1"/>
</dbReference>
<dbReference type="Proteomes" id="UP000607397">
    <property type="component" value="Unassembled WGS sequence"/>
</dbReference>
<dbReference type="Pfam" id="PF00391">
    <property type="entry name" value="PEP-utilizers"/>
    <property type="match status" value="1"/>
</dbReference>
<evidence type="ECO:0000256" key="3">
    <source>
        <dbReference type="ARBA" id="ARBA00004742"/>
    </source>
</evidence>
<keyword evidence="9" id="KW-0547">Nucleotide-binding</keyword>
<evidence type="ECO:0000313" key="20">
    <source>
        <dbReference type="Proteomes" id="UP000607397"/>
    </source>
</evidence>
<evidence type="ECO:0000256" key="9">
    <source>
        <dbReference type="ARBA" id="ARBA00022741"/>
    </source>
</evidence>
<keyword evidence="7" id="KW-0808">Transferase</keyword>
<dbReference type="EC" id="2.7.9.2" evidence="5"/>
<dbReference type="GO" id="GO:0006094">
    <property type="term" value="P:gluconeogenesis"/>
    <property type="evidence" value="ECO:0007669"/>
    <property type="project" value="UniProtKB-UniPathway"/>
</dbReference>
<dbReference type="InterPro" id="IPR006319">
    <property type="entry name" value="PEP_synth"/>
</dbReference>
<feature type="domain" description="Pyruvate phosphate dikinase AMP/ATP-binding" evidence="17">
    <location>
        <begin position="147"/>
        <end position="304"/>
    </location>
</feature>
<evidence type="ECO:0000256" key="1">
    <source>
        <dbReference type="ARBA" id="ARBA00001946"/>
    </source>
</evidence>
<dbReference type="Gene3D" id="3.50.30.10">
    <property type="entry name" value="Phosphohistidine domain"/>
    <property type="match status" value="1"/>
</dbReference>
<protein>
    <recommendedName>
        <fullName evidence="6">Phosphoenolpyruvate synthase</fullName>
        <ecNumber evidence="5">2.7.9.2</ecNumber>
    </recommendedName>
    <alternativeName>
        <fullName evidence="13">Pyruvate, water dikinase</fullName>
    </alternativeName>
</protein>
<evidence type="ECO:0000256" key="10">
    <source>
        <dbReference type="ARBA" id="ARBA00022777"/>
    </source>
</evidence>
<dbReference type="PANTHER" id="PTHR43030:SF1">
    <property type="entry name" value="PHOSPHOENOLPYRUVATE SYNTHASE"/>
    <property type="match status" value="1"/>
</dbReference>
<dbReference type="InterPro" id="IPR015813">
    <property type="entry name" value="Pyrv/PenolPyrv_kinase-like_dom"/>
</dbReference>
<dbReference type="Gene3D" id="3.30.1490.20">
    <property type="entry name" value="ATP-grasp fold, A domain"/>
    <property type="match status" value="1"/>
</dbReference>
<dbReference type="AlphaFoldDB" id="A0A8K1ZY54"/>
<evidence type="ECO:0000256" key="4">
    <source>
        <dbReference type="ARBA" id="ARBA00007837"/>
    </source>
</evidence>
<keyword evidence="10" id="KW-0418">Kinase</keyword>
<dbReference type="RefSeq" id="WP_161824274.1">
    <property type="nucleotide sequence ID" value="NZ_WVIC01000006.1"/>
</dbReference>
<evidence type="ECO:0000256" key="7">
    <source>
        <dbReference type="ARBA" id="ARBA00022679"/>
    </source>
</evidence>
<evidence type="ECO:0000256" key="15">
    <source>
        <dbReference type="SAM" id="MobiDB-lite"/>
    </source>
</evidence>
<dbReference type="InterPro" id="IPR000121">
    <property type="entry name" value="PEP_util_C"/>
</dbReference>
<dbReference type="InterPro" id="IPR036637">
    <property type="entry name" value="Phosphohistidine_dom_sf"/>
</dbReference>
<evidence type="ECO:0000259" key="17">
    <source>
        <dbReference type="Pfam" id="PF01326"/>
    </source>
</evidence>
<evidence type="ECO:0000256" key="6">
    <source>
        <dbReference type="ARBA" id="ARBA00021623"/>
    </source>
</evidence>
<name>A0A8K1ZY54_9CYAN</name>
<dbReference type="InterPro" id="IPR013815">
    <property type="entry name" value="ATP_grasp_subdomain_1"/>
</dbReference>
<feature type="domain" description="PEP-utilising enzyme C-terminal" evidence="18">
    <location>
        <begin position="482"/>
        <end position="768"/>
    </location>
</feature>
<evidence type="ECO:0000256" key="5">
    <source>
        <dbReference type="ARBA" id="ARBA00011996"/>
    </source>
</evidence>
<keyword evidence="12" id="KW-0460">Magnesium</keyword>
<dbReference type="InterPro" id="IPR002192">
    <property type="entry name" value="PPDK_AMP/ATP-bd"/>
</dbReference>
<dbReference type="SUPFAM" id="SSF51621">
    <property type="entry name" value="Phosphoenolpyruvate/pyruvate domain"/>
    <property type="match status" value="1"/>
</dbReference>
<sequence>MIPLLPLAQTQNLALPEVGYQGLALSHLAQSGYPVLPGSIIPVEGFRQFLSTIEWQAPLLQSFPQLDFQLDINQADQLQQIAHLIQQRIVQTPLPVTWSEAWLAQCANAAYLRLLPSLWVPETVSRDLGLLEGLLTVQFCRGAAPALERSVKALWSQLFEAKTLFFWQQSGLPFEEVQLAIVVQPLAAVRASGFLQMTPTHGIIQATYGLSHSLYEGHSTPDYYEVSRRTGHIEQHLGAKSYAYYLRPPQPSDSASANEAFKGTAIEMARQHQFALSPTDLQTLMQIGQQLTNSWQTAVLEWMLIKTSARQTQFVLSRVFDQHPIPDCPPSHSRPMAGSATTPHGRVLAEGVGAATGQAIATAWVTHDLSQDPPPTDGLHLLVIPELQPKHLPWLHQAAGLVCERGGMTSHGAIVARELNLPAVVGVDQATQLLQSGQTLLIDGDLGRIYEVDPRQPQPAIPTSRSDGALEPEQGGSSPLATQIWVNLSQAGTIERVQDLAVDGVGLLRSEWLLMDALEQQHPSRWMRQGRQTELLRRFSQRIEVFARAFYPRPVWYRALDLRSPDLAMLIGGAHMETPEANPMLGLRGVARSLGNRSLFTLELAALAALAEEGLDNLRLLLPFVRSVHEFQGCRQLIQRAGLLNLPQFQVWIMAEVPSILFLLPDYVEAGVQGIAIGTNDLTQLLLGVDRDQPTLATQFNEHHPVVVAAVNQLIRTARALDLPCSVCGQAPVRYPDLIQGYVASGVTALSVEVNALMQTRQWVSQAEEYWLASLGGRSPYSDAMPETQAE</sequence>
<evidence type="ECO:0000313" key="19">
    <source>
        <dbReference type="EMBL" id="NCJ05797.1"/>
    </source>
</evidence>
<keyword evidence="8" id="KW-0479">Metal-binding</keyword>
<dbReference type="SUPFAM" id="SSF56059">
    <property type="entry name" value="Glutathione synthetase ATP-binding domain-like"/>
    <property type="match status" value="1"/>
</dbReference>
<comment type="function">
    <text evidence="2">Catalyzes the phosphorylation of pyruvate to phosphoenolpyruvate.</text>
</comment>
<dbReference type="EMBL" id="WVIC01000006">
    <property type="protein sequence ID" value="NCJ05797.1"/>
    <property type="molecule type" value="Genomic_DNA"/>
</dbReference>
<keyword evidence="20" id="KW-1185">Reference proteome</keyword>
<comment type="caution">
    <text evidence="19">The sequence shown here is derived from an EMBL/GenBank/DDBJ whole genome shotgun (WGS) entry which is preliminary data.</text>
</comment>
<dbReference type="Gene3D" id="3.20.20.60">
    <property type="entry name" value="Phosphoenolpyruvate-binding domains"/>
    <property type="match status" value="1"/>
</dbReference>
<evidence type="ECO:0000256" key="8">
    <source>
        <dbReference type="ARBA" id="ARBA00022723"/>
    </source>
</evidence>